<feature type="region of interest" description="Disordered" evidence="1">
    <location>
        <begin position="1"/>
        <end position="62"/>
    </location>
</feature>
<name>A0A2Z6ZQL4_9LAMI</name>
<evidence type="ECO:0000313" key="2">
    <source>
        <dbReference type="EMBL" id="KZT75342.1"/>
    </source>
</evidence>
<dbReference type="Proteomes" id="UP000250235">
    <property type="component" value="Unassembled WGS sequence"/>
</dbReference>
<gene>
    <name evidence="2" type="ORF">F511_47633</name>
</gene>
<dbReference type="EMBL" id="KV273209">
    <property type="protein sequence ID" value="KZT75342.1"/>
    <property type="molecule type" value="Genomic_DNA"/>
</dbReference>
<proteinExistence type="predicted"/>
<evidence type="ECO:0000313" key="3">
    <source>
        <dbReference type="Proteomes" id="UP000250235"/>
    </source>
</evidence>
<reference evidence="2 3" key="1">
    <citation type="journal article" date="2015" name="Proc. Natl. Acad. Sci. U.S.A.">
        <title>The resurrection genome of Boea hygrometrica: A blueprint for survival of dehydration.</title>
        <authorList>
            <person name="Xiao L."/>
            <person name="Yang G."/>
            <person name="Zhang L."/>
            <person name="Yang X."/>
            <person name="Zhao S."/>
            <person name="Ji Z."/>
            <person name="Zhou Q."/>
            <person name="Hu M."/>
            <person name="Wang Y."/>
            <person name="Chen M."/>
            <person name="Xu Y."/>
            <person name="Jin H."/>
            <person name="Xiao X."/>
            <person name="Hu G."/>
            <person name="Bao F."/>
            <person name="Hu Y."/>
            <person name="Wan P."/>
            <person name="Li L."/>
            <person name="Deng X."/>
            <person name="Kuang T."/>
            <person name="Xiang C."/>
            <person name="Zhu J.K."/>
            <person name="Oliver M.J."/>
            <person name="He Y."/>
        </authorList>
    </citation>
    <scope>NUCLEOTIDE SEQUENCE [LARGE SCALE GENOMIC DNA]</scope>
    <source>
        <strain evidence="3">cv. XS01</strain>
    </source>
</reference>
<organism evidence="2 3">
    <name type="scientific">Dorcoceras hygrometricum</name>
    <dbReference type="NCBI Taxonomy" id="472368"/>
    <lineage>
        <taxon>Eukaryota</taxon>
        <taxon>Viridiplantae</taxon>
        <taxon>Streptophyta</taxon>
        <taxon>Embryophyta</taxon>
        <taxon>Tracheophyta</taxon>
        <taxon>Spermatophyta</taxon>
        <taxon>Magnoliopsida</taxon>
        <taxon>eudicotyledons</taxon>
        <taxon>Gunneridae</taxon>
        <taxon>Pentapetalae</taxon>
        <taxon>asterids</taxon>
        <taxon>lamiids</taxon>
        <taxon>Lamiales</taxon>
        <taxon>Gesneriaceae</taxon>
        <taxon>Didymocarpoideae</taxon>
        <taxon>Trichosporeae</taxon>
        <taxon>Loxocarpinae</taxon>
        <taxon>Dorcoceras</taxon>
    </lineage>
</organism>
<dbReference type="AlphaFoldDB" id="A0A2Z6ZQL4"/>
<evidence type="ECO:0000256" key="1">
    <source>
        <dbReference type="SAM" id="MobiDB-lite"/>
    </source>
</evidence>
<protein>
    <submittedName>
        <fullName evidence="2">Uncharacterized protein</fullName>
    </submittedName>
</protein>
<sequence>MSLRGPSRPTLPSTEEQGEVGGDRDLYPEDSTKEMPDRQSHRAGQEEMSERLHMIATLTPRR</sequence>
<keyword evidence="3" id="KW-1185">Reference proteome</keyword>
<feature type="compositionally biased region" description="Basic and acidic residues" evidence="1">
    <location>
        <begin position="21"/>
        <end position="53"/>
    </location>
</feature>
<accession>A0A2Z6ZQL4</accession>